<sequence>MNLHRNSHLHQLAGAAGLHRLVGPAGLDLGGASLDETALSVLAEIAAVENGPAAPARAGAGS</sequence>
<evidence type="ECO:0000313" key="1">
    <source>
        <dbReference type="EMBL" id="GIM90049.1"/>
    </source>
</evidence>
<keyword evidence="2" id="KW-1185">Reference proteome</keyword>
<dbReference type="Proteomes" id="UP000677082">
    <property type="component" value="Unassembled WGS sequence"/>
</dbReference>
<dbReference type="Gene3D" id="3.40.50.720">
    <property type="entry name" value="NAD(P)-binding Rossmann-like Domain"/>
    <property type="match status" value="1"/>
</dbReference>
<name>A0A919W165_9ACTN</name>
<accession>A0A919W165</accession>
<reference evidence="1 2" key="1">
    <citation type="submission" date="2021-03" db="EMBL/GenBank/DDBJ databases">
        <title>Whole genome shotgun sequence of Actinoplanes toevensis NBRC 105298.</title>
        <authorList>
            <person name="Komaki H."/>
            <person name="Tamura T."/>
        </authorList>
    </citation>
    <scope>NUCLEOTIDE SEQUENCE [LARGE SCALE GENOMIC DNA]</scope>
    <source>
        <strain evidence="1 2">NBRC 105298</strain>
    </source>
</reference>
<evidence type="ECO:0000313" key="2">
    <source>
        <dbReference type="Proteomes" id="UP000677082"/>
    </source>
</evidence>
<dbReference type="RefSeq" id="WP_213005994.1">
    <property type="nucleotide sequence ID" value="NZ_BOQN01000022.1"/>
</dbReference>
<dbReference type="EMBL" id="BOQN01000022">
    <property type="protein sequence ID" value="GIM90049.1"/>
    <property type="molecule type" value="Genomic_DNA"/>
</dbReference>
<organism evidence="1 2">
    <name type="scientific">Paractinoplanes toevensis</name>
    <dbReference type="NCBI Taxonomy" id="571911"/>
    <lineage>
        <taxon>Bacteria</taxon>
        <taxon>Bacillati</taxon>
        <taxon>Actinomycetota</taxon>
        <taxon>Actinomycetes</taxon>
        <taxon>Micromonosporales</taxon>
        <taxon>Micromonosporaceae</taxon>
        <taxon>Paractinoplanes</taxon>
    </lineage>
</organism>
<protein>
    <submittedName>
        <fullName evidence="1">Uncharacterized protein</fullName>
    </submittedName>
</protein>
<comment type="caution">
    <text evidence="1">The sequence shown here is derived from an EMBL/GenBank/DDBJ whole genome shotgun (WGS) entry which is preliminary data.</text>
</comment>
<gene>
    <name evidence="1" type="ORF">Ato02nite_018420</name>
</gene>
<proteinExistence type="predicted"/>
<dbReference type="AlphaFoldDB" id="A0A919W165"/>